<dbReference type="InterPro" id="IPR043142">
    <property type="entry name" value="PapC-like_C_sf"/>
</dbReference>
<dbReference type="Gene3D" id="2.60.40.2070">
    <property type="match status" value="1"/>
</dbReference>
<sequence>MSTYLSPYRENRIGLNIEGMDNDVEIKSTSTTVVPTSGAVVGVNFETDQGRPVLLMLIRGDGGDIPLGAAVRNEKGDDVGNVGQAGYAYVRGIEDAGTLQVVWGAKTNEMCQVSYRIPTDRQMADKTIVLSGQRCVMKTGTPTSLGGRQMRYFPLLITGLLAGGLHSPSAVSAPVVGGNIDVTFKATVADTTCVINVVGGSGDGKNRTVVIGDSSGEVSMESVVNGDSAATASFSLQATECPAAGTPSYFTTIQADSDPQAGNMLLNQAEGPLAAQGLGISLSRADSLDTPLILNQKLSYGDFGWQVLTQDNFTQSVEARMVARIAVTSAVSSAKAGSVQATAVFHFDYN</sequence>
<feature type="domain" description="Fimbrial-type adhesion" evidence="1">
    <location>
        <begin position="183"/>
        <end position="349"/>
    </location>
</feature>
<dbReference type="GO" id="GO:0009279">
    <property type="term" value="C:cell outer membrane"/>
    <property type="evidence" value="ECO:0007669"/>
    <property type="project" value="TreeGrafter"/>
</dbReference>
<dbReference type="PANTHER" id="PTHR30451">
    <property type="entry name" value="OUTER MEMBRANE USHER PROTEIN"/>
    <property type="match status" value="1"/>
</dbReference>
<dbReference type="Pfam" id="PF13953">
    <property type="entry name" value="PapC_C"/>
    <property type="match status" value="1"/>
</dbReference>
<dbReference type="InterPro" id="IPR000015">
    <property type="entry name" value="Fimb_usher"/>
</dbReference>
<accession>A0A485CAX4</accession>
<dbReference type="Gene3D" id="2.60.40.1090">
    <property type="entry name" value="Fimbrial-type adhesion domain"/>
    <property type="match status" value="1"/>
</dbReference>
<evidence type="ECO:0000313" key="4">
    <source>
        <dbReference type="Proteomes" id="UP000401081"/>
    </source>
</evidence>
<dbReference type="GO" id="GO:0007155">
    <property type="term" value="P:cell adhesion"/>
    <property type="evidence" value="ECO:0007669"/>
    <property type="project" value="InterPro"/>
</dbReference>
<dbReference type="InterPro" id="IPR036937">
    <property type="entry name" value="Adhesion_dom_fimbrial_sf"/>
</dbReference>
<dbReference type="Pfam" id="PF00577">
    <property type="entry name" value="Usher"/>
    <property type="match status" value="1"/>
</dbReference>
<reference evidence="3 4" key="1">
    <citation type="submission" date="2019-03" db="EMBL/GenBank/DDBJ databases">
        <authorList>
            <consortium name="Pathogen Informatics"/>
        </authorList>
    </citation>
    <scope>NUCLEOTIDE SEQUENCE [LARGE SCALE GENOMIC DNA]</scope>
    <source>
        <strain evidence="3 4">NCTC12993</strain>
    </source>
</reference>
<gene>
    <name evidence="3" type="primary">htrE_4</name>
    <name evidence="3" type="ORF">NCTC12993_06128</name>
</gene>
<dbReference type="InterPro" id="IPR025949">
    <property type="entry name" value="PapC-like_C"/>
</dbReference>
<feature type="domain" description="PapC-like C-terminal" evidence="2">
    <location>
        <begin position="54"/>
        <end position="118"/>
    </location>
</feature>
<keyword evidence="3" id="KW-0346">Stress response</keyword>
<evidence type="ECO:0000259" key="1">
    <source>
        <dbReference type="Pfam" id="PF00419"/>
    </source>
</evidence>
<dbReference type="InterPro" id="IPR000259">
    <property type="entry name" value="Adhesion_dom_fimbrial"/>
</dbReference>
<dbReference type="Pfam" id="PF00419">
    <property type="entry name" value="Fimbrial"/>
    <property type="match status" value="1"/>
</dbReference>
<dbReference type="GO" id="GO:0015473">
    <property type="term" value="F:fimbrial usher porin activity"/>
    <property type="evidence" value="ECO:0007669"/>
    <property type="project" value="InterPro"/>
</dbReference>
<evidence type="ECO:0000259" key="2">
    <source>
        <dbReference type="Pfam" id="PF13953"/>
    </source>
</evidence>
<dbReference type="InterPro" id="IPR042186">
    <property type="entry name" value="FimD_plug_dom"/>
</dbReference>
<evidence type="ECO:0000313" key="3">
    <source>
        <dbReference type="EMBL" id="VFS81976.1"/>
    </source>
</evidence>
<dbReference type="GO" id="GO:0009297">
    <property type="term" value="P:pilus assembly"/>
    <property type="evidence" value="ECO:0007669"/>
    <property type="project" value="InterPro"/>
</dbReference>
<dbReference type="PANTHER" id="PTHR30451:SF5">
    <property type="entry name" value="SLR0019 PROTEIN"/>
    <property type="match status" value="1"/>
</dbReference>
<organism evidence="3 4">
    <name type="scientific">Kluyvera cryocrescens</name>
    <name type="common">Kluyvera citrophila</name>
    <dbReference type="NCBI Taxonomy" id="580"/>
    <lineage>
        <taxon>Bacteria</taxon>
        <taxon>Pseudomonadati</taxon>
        <taxon>Pseudomonadota</taxon>
        <taxon>Gammaproteobacteria</taxon>
        <taxon>Enterobacterales</taxon>
        <taxon>Enterobacteriaceae</taxon>
        <taxon>Kluyvera</taxon>
    </lineage>
</organism>
<dbReference type="Gene3D" id="2.60.40.2610">
    <property type="entry name" value="Outer membrane usher protein FimD, plug domain"/>
    <property type="match status" value="1"/>
</dbReference>
<name>A0A485CAX4_KLUCR</name>
<dbReference type="Proteomes" id="UP000401081">
    <property type="component" value="Unassembled WGS sequence"/>
</dbReference>
<dbReference type="AlphaFoldDB" id="A0A485CAX4"/>
<dbReference type="SUPFAM" id="SSF49401">
    <property type="entry name" value="Bacterial adhesins"/>
    <property type="match status" value="1"/>
</dbReference>
<protein>
    <submittedName>
        <fullName evidence="3">Heat shock protein E</fullName>
    </submittedName>
</protein>
<dbReference type="InterPro" id="IPR008966">
    <property type="entry name" value="Adhesion_dom_sf"/>
</dbReference>
<keyword evidence="4" id="KW-1185">Reference proteome</keyword>
<dbReference type="EMBL" id="CAADJD010000025">
    <property type="protein sequence ID" value="VFS81976.1"/>
    <property type="molecule type" value="Genomic_DNA"/>
</dbReference>
<proteinExistence type="predicted"/>
<dbReference type="GO" id="GO:0009289">
    <property type="term" value="C:pilus"/>
    <property type="evidence" value="ECO:0007669"/>
    <property type="project" value="InterPro"/>
</dbReference>